<keyword evidence="5 7" id="KW-0443">Lipid metabolism</keyword>
<dbReference type="RefSeq" id="WP_419248039.1">
    <property type="nucleotide sequence ID" value="NZ_CP017834.1"/>
</dbReference>
<dbReference type="Proteomes" id="UP000184731">
    <property type="component" value="Chromosome"/>
</dbReference>
<feature type="domain" description="Carrier" evidence="10">
    <location>
        <begin position="5"/>
        <end position="83"/>
    </location>
</feature>
<keyword evidence="7" id="KW-0963">Cytoplasm</keyword>
<accession>A0A1L4CYH9</accession>
<comment type="pathway">
    <text evidence="7 9">Lipid metabolism; fatty acid biosynthesis.</text>
</comment>
<comment type="PTM">
    <text evidence="7">4'-phosphopantetheine is transferred from CoA to a specific serine of apo-ACP by AcpS. This modification is essential for activity because fatty acids are bound in thioester linkage to the sulfhydryl of the prosthetic group.</text>
</comment>
<dbReference type="EMBL" id="CP017834">
    <property type="protein sequence ID" value="APJ02987.1"/>
    <property type="molecule type" value="Genomic_DNA"/>
</dbReference>
<dbReference type="AlphaFoldDB" id="A0A1L4CYH9"/>
<evidence type="ECO:0000256" key="3">
    <source>
        <dbReference type="ARBA" id="ARBA00022553"/>
    </source>
</evidence>
<evidence type="ECO:0000256" key="8">
    <source>
        <dbReference type="NCBIfam" id="TIGR00517"/>
    </source>
</evidence>
<keyword evidence="4 7" id="KW-0276">Fatty acid metabolism</keyword>
<dbReference type="UniPathway" id="UPA00360"/>
<evidence type="ECO:0000256" key="1">
    <source>
        <dbReference type="ARBA" id="ARBA00022450"/>
    </source>
</evidence>
<keyword evidence="2 7" id="KW-0444">Lipid biosynthesis</keyword>
<comment type="PTM">
    <text evidence="9">4'-phosphopantetheine is transferred from CoA to a specific serine of apo-ACP by acpS.</text>
</comment>
<dbReference type="NCBIfam" id="NF002150">
    <property type="entry name" value="PRK00982.1-4"/>
    <property type="match status" value="1"/>
</dbReference>
<dbReference type="SUPFAM" id="SSF47336">
    <property type="entry name" value="ACP-like"/>
    <property type="match status" value="1"/>
</dbReference>
<dbReference type="PANTHER" id="PTHR20863">
    <property type="entry name" value="ACYL CARRIER PROTEIN"/>
    <property type="match status" value="1"/>
</dbReference>
<dbReference type="GO" id="GO:0000036">
    <property type="term" value="F:acyl carrier activity"/>
    <property type="evidence" value="ECO:0007669"/>
    <property type="project" value="UniProtKB-UniRule"/>
</dbReference>
<feature type="modified residue" description="O-(pantetheine 4'-phosphoryl)serine" evidence="7">
    <location>
        <position position="43"/>
    </location>
</feature>
<comment type="similarity">
    <text evidence="7">Belongs to the acyl carrier protein (ACP) family.</text>
</comment>
<evidence type="ECO:0000259" key="10">
    <source>
        <dbReference type="PROSITE" id="PS50075"/>
    </source>
</evidence>
<comment type="function">
    <text evidence="7 9">Carrier of the growing fatty acid chain in fatty acid biosynthesis.</text>
</comment>
<protein>
    <recommendedName>
        <fullName evidence="7 8">Acyl carrier protein</fullName>
        <shortName evidence="7">ACP</shortName>
    </recommendedName>
</protein>
<dbReference type="STRING" id="1915309.AXG55_03280"/>
<dbReference type="GO" id="GO:0005829">
    <property type="term" value="C:cytosol"/>
    <property type="evidence" value="ECO:0007669"/>
    <property type="project" value="TreeGrafter"/>
</dbReference>
<keyword evidence="6 7" id="KW-0275">Fatty acid biosynthesis</keyword>
<dbReference type="PROSITE" id="PS50075">
    <property type="entry name" value="CARRIER"/>
    <property type="match status" value="1"/>
</dbReference>
<dbReference type="GO" id="GO:0036104">
    <property type="term" value="P:Kdo2-lipid A biosynthetic process"/>
    <property type="evidence" value="ECO:0007669"/>
    <property type="project" value="UniProtKB-UniPathway"/>
</dbReference>
<dbReference type="InterPro" id="IPR009081">
    <property type="entry name" value="PP-bd_ACP"/>
</dbReference>
<dbReference type="NCBIfam" id="TIGR00517">
    <property type="entry name" value="acyl_carrier"/>
    <property type="match status" value="1"/>
</dbReference>
<dbReference type="InterPro" id="IPR003231">
    <property type="entry name" value="ACP"/>
</dbReference>
<proteinExistence type="inferred from homology"/>
<keyword evidence="3 7" id="KW-0597">Phosphoprotein</keyword>
<evidence type="ECO:0000313" key="11">
    <source>
        <dbReference type="EMBL" id="APJ02987.1"/>
    </source>
</evidence>
<keyword evidence="1 7" id="KW-0596">Phosphopantetheine</keyword>
<dbReference type="UniPathway" id="UPA00094"/>
<dbReference type="PANTHER" id="PTHR20863:SF76">
    <property type="entry name" value="CARRIER DOMAIN-CONTAINING PROTEIN"/>
    <property type="match status" value="1"/>
</dbReference>
<dbReference type="Pfam" id="PF00550">
    <property type="entry name" value="PP-binding"/>
    <property type="match status" value="1"/>
</dbReference>
<dbReference type="Gene3D" id="1.10.1200.10">
    <property type="entry name" value="ACP-like"/>
    <property type="match status" value="1"/>
</dbReference>
<evidence type="ECO:0000313" key="12">
    <source>
        <dbReference type="Proteomes" id="UP000184731"/>
    </source>
</evidence>
<sequence length="83" mass="9344">MDTQVEAKQMEMKLIKIVAEKLNIEEKNITTASRFQEDLGADSLDIVELLMEIEEVFGVNISDEESERLKTVGDAVKFIAAKL</sequence>
<evidence type="ECO:0000256" key="9">
    <source>
        <dbReference type="RuleBase" id="RU003545"/>
    </source>
</evidence>
<dbReference type="GO" id="GO:0000035">
    <property type="term" value="F:acyl binding"/>
    <property type="evidence" value="ECO:0007669"/>
    <property type="project" value="TreeGrafter"/>
</dbReference>
<evidence type="ECO:0000256" key="5">
    <source>
        <dbReference type="ARBA" id="ARBA00023098"/>
    </source>
</evidence>
<organism evidence="11 12">
    <name type="scientific">Silvanigrella aquatica</name>
    <dbReference type="NCBI Taxonomy" id="1915309"/>
    <lineage>
        <taxon>Bacteria</taxon>
        <taxon>Pseudomonadati</taxon>
        <taxon>Bdellovibrionota</taxon>
        <taxon>Oligoflexia</taxon>
        <taxon>Silvanigrellales</taxon>
        <taxon>Silvanigrellaceae</taxon>
        <taxon>Silvanigrella</taxon>
    </lineage>
</organism>
<dbReference type="KEGG" id="saqi:AXG55_03280"/>
<comment type="subcellular location">
    <subcellularLocation>
        <location evidence="7">Cytoplasm</location>
    </subcellularLocation>
</comment>
<evidence type="ECO:0000256" key="7">
    <source>
        <dbReference type="HAMAP-Rule" id="MF_01217"/>
    </source>
</evidence>
<evidence type="ECO:0000256" key="4">
    <source>
        <dbReference type="ARBA" id="ARBA00022832"/>
    </source>
</evidence>
<evidence type="ECO:0000256" key="2">
    <source>
        <dbReference type="ARBA" id="ARBA00022516"/>
    </source>
</evidence>
<dbReference type="NCBIfam" id="NF002148">
    <property type="entry name" value="PRK00982.1-2"/>
    <property type="match status" value="1"/>
</dbReference>
<name>A0A1L4CYH9_9BACT</name>
<dbReference type="HAMAP" id="MF_01217">
    <property type="entry name" value="Acyl_carrier"/>
    <property type="match status" value="1"/>
</dbReference>
<keyword evidence="12" id="KW-1185">Reference proteome</keyword>
<dbReference type="InterPro" id="IPR006162">
    <property type="entry name" value="Ppantetheine_attach_site"/>
</dbReference>
<reference evidence="11 12" key="1">
    <citation type="submission" date="2016-10" db="EMBL/GenBank/DDBJ databases">
        <title>Silvanigrella aquatica sp. nov., isolated from a freshwater lake located in the Black Forest, Germany, description of Silvanigrellaceae fam. nov., Silvanigrellales ord. nov., reclassification of the order Bdellovibrionales in the class Oligoflexia, reclassification of the families Bacteriovoracaceae and Halobacteriovoraceae in the new order Bacteriovoracales ord. nov., and reclassification of the family Pseudobacteriovoracaceae in the order Oligoflexiales.</title>
        <authorList>
            <person name="Hahn M.W."/>
            <person name="Schmidt J."/>
            <person name="Koll U."/>
            <person name="Rohde M."/>
            <person name="Verbag S."/>
            <person name="Pitt A."/>
            <person name="Nakai R."/>
            <person name="Naganuma T."/>
            <person name="Lang E."/>
        </authorList>
    </citation>
    <scope>NUCLEOTIDE SEQUENCE [LARGE SCALE GENOMIC DNA]</scope>
    <source>
        <strain evidence="11 12">MWH-Nonnen-W8red</strain>
    </source>
</reference>
<gene>
    <name evidence="7" type="primary">acpP</name>
    <name evidence="11" type="ORF">AXG55_03280</name>
</gene>
<evidence type="ECO:0000256" key="6">
    <source>
        <dbReference type="ARBA" id="ARBA00023160"/>
    </source>
</evidence>
<dbReference type="InterPro" id="IPR036736">
    <property type="entry name" value="ACP-like_sf"/>
</dbReference>
<dbReference type="GO" id="GO:0009245">
    <property type="term" value="P:lipid A biosynthetic process"/>
    <property type="evidence" value="ECO:0007669"/>
    <property type="project" value="TreeGrafter"/>
</dbReference>
<dbReference type="GO" id="GO:0016020">
    <property type="term" value="C:membrane"/>
    <property type="evidence" value="ECO:0007669"/>
    <property type="project" value="GOC"/>
</dbReference>
<dbReference type="PROSITE" id="PS00012">
    <property type="entry name" value="PHOSPHOPANTETHEINE"/>
    <property type="match status" value="1"/>
</dbReference>